<name>A0A1S8AQY2_9EURY</name>
<proteinExistence type="predicted"/>
<organism evidence="1 2">
    <name type="scientific">Natrinema saccharevitans</name>
    <dbReference type="NCBI Taxonomy" id="301967"/>
    <lineage>
        <taxon>Archaea</taxon>
        <taxon>Methanobacteriati</taxon>
        <taxon>Methanobacteriota</taxon>
        <taxon>Stenosarchaea group</taxon>
        <taxon>Halobacteria</taxon>
        <taxon>Halobacteriales</taxon>
        <taxon>Natrialbaceae</taxon>
        <taxon>Natrinema</taxon>
    </lineage>
</organism>
<dbReference type="Proteomes" id="UP000189370">
    <property type="component" value="Unassembled WGS sequence"/>
</dbReference>
<accession>A0A1S8AQY2</accession>
<sequence>MHDSATLKVPTGKLLEVAVTYDERVTDARVTGDFFLEPPESHAALEAALEGHPTDVSRTTLVEAIQDVDATCIGFDAEHLADATLEAIR</sequence>
<gene>
    <name evidence="1" type="ORF">A6E15_17585</name>
</gene>
<dbReference type="EMBL" id="LWLN01000002">
    <property type="protein sequence ID" value="OLZ39218.1"/>
    <property type="molecule type" value="Genomic_DNA"/>
</dbReference>
<keyword evidence="2" id="KW-1185">Reference proteome</keyword>
<evidence type="ECO:0000313" key="1">
    <source>
        <dbReference type="EMBL" id="OLZ39218.1"/>
    </source>
</evidence>
<dbReference type="STRING" id="301967.A6E15_17585"/>
<protein>
    <recommendedName>
        <fullName evidence="3">Lipoate--protein ligase</fullName>
    </recommendedName>
</protein>
<comment type="caution">
    <text evidence="1">The sequence shown here is derived from an EMBL/GenBank/DDBJ whole genome shotgun (WGS) entry which is preliminary data.</text>
</comment>
<dbReference type="RefSeq" id="WP_076148536.1">
    <property type="nucleotide sequence ID" value="NZ_LWLN01000002.1"/>
</dbReference>
<reference evidence="2" key="1">
    <citation type="submission" date="2016-04" db="EMBL/GenBank/DDBJ databases">
        <authorList>
            <person name="Chen S.-C."/>
            <person name="Lai M.-C."/>
        </authorList>
    </citation>
    <scope>NUCLEOTIDE SEQUENCE [LARGE SCALE GENOMIC DNA]</scope>
    <source>
        <strain evidence="2">AB14</strain>
    </source>
</reference>
<dbReference type="Gene3D" id="3.30.390.50">
    <property type="entry name" value="CO dehydrogenase flavoprotein, C-terminal domain"/>
    <property type="match status" value="1"/>
</dbReference>
<evidence type="ECO:0000313" key="2">
    <source>
        <dbReference type="Proteomes" id="UP000189370"/>
    </source>
</evidence>
<dbReference type="OrthoDB" id="146287at2157"/>
<evidence type="ECO:0008006" key="3">
    <source>
        <dbReference type="Google" id="ProtNLM"/>
    </source>
</evidence>
<dbReference type="AlphaFoldDB" id="A0A1S8AQY2"/>